<evidence type="ECO:0000256" key="1">
    <source>
        <dbReference type="SAM" id="MobiDB-lite"/>
    </source>
</evidence>
<feature type="region of interest" description="Disordered" evidence="1">
    <location>
        <begin position="191"/>
        <end position="213"/>
    </location>
</feature>
<accession>X6M0X6</accession>
<protein>
    <submittedName>
        <fullName evidence="2">Uncharacterized protein</fullName>
    </submittedName>
</protein>
<evidence type="ECO:0000313" key="2">
    <source>
        <dbReference type="EMBL" id="ETO07808.1"/>
    </source>
</evidence>
<keyword evidence="3" id="KW-1185">Reference proteome</keyword>
<sequence length="267" mass="30130">MEVSLFEDVCSSYKSHLQAMNAGDPRAGMHDPAPTAVGSLDKRNNSSGFLLNLTPRSMLGSHRGSFSALPFVDSFQKDQQKLENLRKNVCKEMFDLYKKYFDPNYKDNVEVAHVIQQVVGFETCQLITDRMQECRMSYTDSFAFITEEDNLPVAIVARSSTPPVSSNANTNPNASANINVNVQVSKKQLPRMQARSHYDSDADSSSSSDNNQTCKEEIPLDIFDVAQQLIFEHMENVHYQSEDCKRLLSTLQNKEAVFRKLVKNDLL</sequence>
<dbReference type="EMBL" id="ASPP01025711">
    <property type="protein sequence ID" value="ETO07808.1"/>
    <property type="molecule type" value="Genomic_DNA"/>
</dbReference>
<dbReference type="AlphaFoldDB" id="X6M0X6"/>
<reference evidence="2 3" key="1">
    <citation type="journal article" date="2013" name="Curr. Biol.">
        <title>The Genome of the Foraminiferan Reticulomyxa filosa.</title>
        <authorList>
            <person name="Glockner G."/>
            <person name="Hulsmann N."/>
            <person name="Schleicher M."/>
            <person name="Noegel A.A."/>
            <person name="Eichinger L."/>
            <person name="Gallinger C."/>
            <person name="Pawlowski J."/>
            <person name="Sierra R."/>
            <person name="Euteneuer U."/>
            <person name="Pillet L."/>
            <person name="Moustafa A."/>
            <person name="Platzer M."/>
            <person name="Groth M."/>
            <person name="Szafranski K."/>
            <person name="Schliwa M."/>
        </authorList>
    </citation>
    <scope>NUCLEOTIDE SEQUENCE [LARGE SCALE GENOMIC DNA]</scope>
</reference>
<evidence type="ECO:0000313" key="3">
    <source>
        <dbReference type="Proteomes" id="UP000023152"/>
    </source>
</evidence>
<name>X6M0X6_RETFI</name>
<organism evidence="2 3">
    <name type="scientific">Reticulomyxa filosa</name>
    <dbReference type="NCBI Taxonomy" id="46433"/>
    <lineage>
        <taxon>Eukaryota</taxon>
        <taxon>Sar</taxon>
        <taxon>Rhizaria</taxon>
        <taxon>Retaria</taxon>
        <taxon>Foraminifera</taxon>
        <taxon>Monothalamids</taxon>
        <taxon>Reticulomyxidae</taxon>
        <taxon>Reticulomyxa</taxon>
    </lineage>
</organism>
<proteinExistence type="predicted"/>
<dbReference type="Proteomes" id="UP000023152">
    <property type="component" value="Unassembled WGS sequence"/>
</dbReference>
<gene>
    <name evidence="2" type="ORF">RFI_29581</name>
</gene>
<comment type="caution">
    <text evidence="2">The sequence shown here is derived from an EMBL/GenBank/DDBJ whole genome shotgun (WGS) entry which is preliminary data.</text>
</comment>